<name>A0A839IUG0_9GAMM</name>
<evidence type="ECO:0000256" key="2">
    <source>
        <dbReference type="ARBA" id="ARBA00023015"/>
    </source>
</evidence>
<keyword evidence="1" id="KW-0678">Repressor</keyword>
<dbReference type="Pfam" id="PF02311">
    <property type="entry name" value="AraC_binding"/>
    <property type="match status" value="1"/>
</dbReference>
<dbReference type="InterPro" id="IPR018060">
    <property type="entry name" value="HTH_AraC"/>
</dbReference>
<dbReference type="SMART" id="SM00342">
    <property type="entry name" value="HTH_ARAC"/>
    <property type="match status" value="1"/>
</dbReference>
<dbReference type="PROSITE" id="PS01124">
    <property type="entry name" value="HTH_ARAC_FAMILY_2"/>
    <property type="match status" value="1"/>
</dbReference>
<keyword evidence="3" id="KW-0238">DNA-binding</keyword>
<dbReference type="Proteomes" id="UP000565262">
    <property type="component" value="Unassembled WGS sequence"/>
</dbReference>
<dbReference type="InterPro" id="IPR011051">
    <property type="entry name" value="RmlC_Cupin_sf"/>
</dbReference>
<dbReference type="Gene3D" id="2.60.120.10">
    <property type="entry name" value="Jelly Rolls"/>
    <property type="match status" value="1"/>
</dbReference>
<dbReference type="AlphaFoldDB" id="A0A839IUG0"/>
<dbReference type="InterPro" id="IPR009057">
    <property type="entry name" value="Homeodomain-like_sf"/>
</dbReference>
<evidence type="ECO:0000256" key="1">
    <source>
        <dbReference type="ARBA" id="ARBA00022491"/>
    </source>
</evidence>
<dbReference type="FunFam" id="1.10.10.60:FF:000132">
    <property type="entry name" value="AraC family transcriptional regulator"/>
    <property type="match status" value="1"/>
</dbReference>
<keyword evidence="4" id="KW-0804">Transcription</keyword>
<dbReference type="Pfam" id="PF12833">
    <property type="entry name" value="HTH_18"/>
    <property type="match status" value="1"/>
</dbReference>
<gene>
    <name evidence="6" type="ORF">H4O21_14185</name>
</gene>
<proteinExistence type="predicted"/>
<dbReference type="PROSITE" id="PS00041">
    <property type="entry name" value="HTH_ARAC_FAMILY_1"/>
    <property type="match status" value="1"/>
</dbReference>
<dbReference type="InterPro" id="IPR018062">
    <property type="entry name" value="HTH_AraC-typ_CS"/>
</dbReference>
<accession>A0A839IUG0</accession>
<feature type="domain" description="HTH araC/xylS-type" evidence="5">
    <location>
        <begin position="168"/>
        <end position="268"/>
    </location>
</feature>
<evidence type="ECO:0000313" key="6">
    <source>
        <dbReference type="EMBL" id="MBB1487756.1"/>
    </source>
</evidence>
<evidence type="ECO:0000259" key="5">
    <source>
        <dbReference type="PROSITE" id="PS01124"/>
    </source>
</evidence>
<protein>
    <submittedName>
        <fullName evidence="6">Helix-turn-helix transcriptional regulator</fullName>
    </submittedName>
</protein>
<dbReference type="GO" id="GO:0003700">
    <property type="term" value="F:DNA-binding transcription factor activity"/>
    <property type="evidence" value="ECO:0007669"/>
    <property type="project" value="InterPro"/>
</dbReference>
<organism evidence="6 7">
    <name type="scientific">Oceanospirillum sediminis</name>
    <dbReference type="NCBI Taxonomy" id="2760088"/>
    <lineage>
        <taxon>Bacteria</taxon>
        <taxon>Pseudomonadati</taxon>
        <taxon>Pseudomonadota</taxon>
        <taxon>Gammaproteobacteria</taxon>
        <taxon>Oceanospirillales</taxon>
        <taxon>Oceanospirillaceae</taxon>
        <taxon>Oceanospirillum</taxon>
    </lineage>
</organism>
<evidence type="ECO:0000256" key="4">
    <source>
        <dbReference type="ARBA" id="ARBA00023163"/>
    </source>
</evidence>
<dbReference type="GO" id="GO:0043565">
    <property type="term" value="F:sequence-specific DNA binding"/>
    <property type="evidence" value="ECO:0007669"/>
    <property type="project" value="InterPro"/>
</dbReference>
<dbReference type="Gene3D" id="1.10.10.60">
    <property type="entry name" value="Homeodomain-like"/>
    <property type="match status" value="1"/>
</dbReference>
<dbReference type="PANTHER" id="PTHR11019:SF159">
    <property type="entry name" value="TRANSCRIPTIONAL REGULATOR-RELATED"/>
    <property type="match status" value="1"/>
</dbReference>
<sequence length="272" mass="30576">MVDVVKEIHDSDYSECLEGPELIVRCWEHKGSLSEQSARRHSHWHQHLRGQLLCIDSGLIQVRTGQGSWILPPQRAGWIPPGAMHSVHFASHLSGRSLLFRPELCDLLPDIPCVISISEVLGALMLRASGWEKSMPLIPEQKRIVDVILDEIRLSPHESLHLPIPQDRRLECITRAVLKEPGSARTVEQWATIGAVSARTLRRLMLSETGMSFSQWRQQARLAHALEMLSRGVSVTEVSEACGYASPANFIAMFRRVFADSPAHYLACRTKK</sequence>
<keyword evidence="7" id="KW-1185">Reference proteome</keyword>
<dbReference type="CDD" id="cd06124">
    <property type="entry name" value="cupin_NimR-like_N"/>
    <property type="match status" value="1"/>
</dbReference>
<dbReference type="SUPFAM" id="SSF46689">
    <property type="entry name" value="Homeodomain-like"/>
    <property type="match status" value="1"/>
</dbReference>
<evidence type="ECO:0000256" key="3">
    <source>
        <dbReference type="ARBA" id="ARBA00023125"/>
    </source>
</evidence>
<keyword evidence="2" id="KW-0805">Transcription regulation</keyword>
<dbReference type="RefSeq" id="WP_182809533.1">
    <property type="nucleotide sequence ID" value="NZ_JACJFM010000018.1"/>
</dbReference>
<comment type="caution">
    <text evidence="6">The sequence shown here is derived from an EMBL/GenBank/DDBJ whole genome shotgun (WGS) entry which is preliminary data.</text>
</comment>
<dbReference type="InterPro" id="IPR003313">
    <property type="entry name" value="AraC-bd"/>
</dbReference>
<reference evidence="6 7" key="1">
    <citation type="submission" date="2020-08" db="EMBL/GenBank/DDBJ databases">
        <title>Oceanospirillum sp. nov. isolated from marine sediment.</title>
        <authorList>
            <person name="Ji X."/>
        </authorList>
    </citation>
    <scope>NUCLEOTIDE SEQUENCE [LARGE SCALE GENOMIC DNA]</scope>
    <source>
        <strain evidence="6 7">D5</strain>
    </source>
</reference>
<dbReference type="PANTHER" id="PTHR11019">
    <property type="entry name" value="HTH-TYPE TRANSCRIPTIONAL REGULATOR NIMR"/>
    <property type="match status" value="1"/>
</dbReference>
<dbReference type="SUPFAM" id="SSF51182">
    <property type="entry name" value="RmlC-like cupins"/>
    <property type="match status" value="1"/>
</dbReference>
<dbReference type="InterPro" id="IPR014710">
    <property type="entry name" value="RmlC-like_jellyroll"/>
</dbReference>
<dbReference type="EMBL" id="JACJFM010000018">
    <property type="protein sequence ID" value="MBB1487756.1"/>
    <property type="molecule type" value="Genomic_DNA"/>
</dbReference>
<evidence type="ECO:0000313" key="7">
    <source>
        <dbReference type="Proteomes" id="UP000565262"/>
    </source>
</evidence>